<dbReference type="EMBL" id="AP018907">
    <property type="protein sequence ID" value="BBF93068.1"/>
    <property type="molecule type" value="Genomic_DNA"/>
</dbReference>
<dbReference type="InterPro" id="IPR015813">
    <property type="entry name" value="Pyrv/PenolPyrv_kinase-like_dom"/>
</dbReference>
<dbReference type="PIRSF" id="PIRSF015582">
    <property type="entry name" value="Cit_lyase_B"/>
    <property type="match status" value="1"/>
</dbReference>
<feature type="binding site" evidence="5">
    <location>
        <position position="129"/>
    </location>
    <ligand>
        <name>substrate</name>
    </ligand>
</feature>
<evidence type="ECO:0000256" key="5">
    <source>
        <dbReference type="PIRSR" id="PIRSR015582-1"/>
    </source>
</evidence>
<comment type="similarity">
    <text evidence="2">Belongs to the HpcH/HpaI aldolase family.</text>
</comment>
<feature type="domain" description="HpcH/HpaI aldolase/citrate lyase" evidence="7">
    <location>
        <begin position="2"/>
        <end position="229"/>
    </location>
</feature>
<evidence type="ECO:0000256" key="4">
    <source>
        <dbReference type="ARBA" id="ARBA00022842"/>
    </source>
</evidence>
<reference evidence="8 9" key="1">
    <citation type="submission" date="2018-08" db="EMBL/GenBank/DDBJ databases">
        <title>Complete genome sequencing of Blastochloris tepida GI.</title>
        <authorList>
            <person name="Tsukatani Y."/>
            <person name="Mori H."/>
        </authorList>
    </citation>
    <scope>NUCLEOTIDE SEQUENCE [LARGE SCALE GENOMIC DNA]</scope>
    <source>
        <strain evidence="8 9">GI</strain>
    </source>
</reference>
<dbReference type="InterPro" id="IPR040442">
    <property type="entry name" value="Pyrv_kinase-like_dom_sf"/>
</dbReference>
<evidence type="ECO:0000256" key="6">
    <source>
        <dbReference type="PIRSR" id="PIRSR015582-2"/>
    </source>
</evidence>
<dbReference type="Pfam" id="PF03328">
    <property type="entry name" value="HpcH_HpaI"/>
    <property type="match status" value="1"/>
</dbReference>
<dbReference type="GO" id="GO:0000287">
    <property type="term" value="F:magnesium ion binding"/>
    <property type="evidence" value="ECO:0007669"/>
    <property type="project" value="TreeGrafter"/>
</dbReference>
<dbReference type="Gene3D" id="3.20.20.60">
    <property type="entry name" value="Phosphoenolpyruvate-binding domains"/>
    <property type="match status" value="1"/>
</dbReference>
<dbReference type="AlphaFoldDB" id="A0A348G0I5"/>
<keyword evidence="9" id="KW-1185">Reference proteome</keyword>
<dbReference type="KEGG" id="blag:BLTE_17530"/>
<dbReference type="Proteomes" id="UP000266934">
    <property type="component" value="Chromosome"/>
</dbReference>
<protein>
    <submittedName>
        <fullName evidence="8">Citryl-CoA lyase</fullName>
    </submittedName>
</protein>
<evidence type="ECO:0000256" key="1">
    <source>
        <dbReference type="ARBA" id="ARBA00001946"/>
    </source>
</evidence>
<dbReference type="InterPro" id="IPR011206">
    <property type="entry name" value="Citrate_lyase_beta/mcl1/mcl2"/>
</dbReference>
<evidence type="ECO:0000256" key="2">
    <source>
        <dbReference type="ARBA" id="ARBA00005568"/>
    </source>
</evidence>
<evidence type="ECO:0000313" key="8">
    <source>
        <dbReference type="EMBL" id="BBF93068.1"/>
    </source>
</evidence>
<keyword evidence="3 6" id="KW-0479">Metal-binding</keyword>
<dbReference type="SUPFAM" id="SSF51621">
    <property type="entry name" value="Phosphoenolpyruvate/pyruvate domain"/>
    <property type="match status" value="1"/>
</dbReference>
<gene>
    <name evidence="8" type="ORF">BLTE_17530</name>
</gene>
<feature type="binding site" evidence="6">
    <location>
        <position position="129"/>
    </location>
    <ligand>
        <name>Mg(2+)</name>
        <dbReference type="ChEBI" id="CHEBI:18420"/>
    </ligand>
</feature>
<evidence type="ECO:0000313" key="9">
    <source>
        <dbReference type="Proteomes" id="UP000266934"/>
    </source>
</evidence>
<name>A0A348G0I5_9HYPH</name>
<evidence type="ECO:0000259" key="7">
    <source>
        <dbReference type="Pfam" id="PF03328"/>
    </source>
</evidence>
<feature type="binding site" evidence="6">
    <location>
        <position position="156"/>
    </location>
    <ligand>
        <name>Mg(2+)</name>
        <dbReference type="ChEBI" id="CHEBI:18420"/>
    </ligand>
</feature>
<sequence>MRSLLFVPGDSPRKLAKALETGADALIIDLEDSVAPDAKAAARAATAGFLREAVPLATRPRLYVRANALGSGLIDDDLDAVMAARPDGVMLPKAEHGRDVVHLGAKLAAREALADIPAGATRILAIATETAAALFGLGTYAGASDRLAGLAWGGEDLSADLGAETNHDEAGRWTSPYLLARNLCLAGAAAARVLAIDTVFVDVRDEAGLRAEAEAARRDGFAGKMAIHPSQVSVINDVFTPSETAVEEARRVIAAFAAAGDAGVTTLDGKMLDRPHLLRAKRVLERAGLGG</sequence>
<dbReference type="RefSeq" id="WP_126399401.1">
    <property type="nucleotide sequence ID" value="NZ_AP018907.1"/>
</dbReference>
<keyword evidence="8" id="KW-0456">Lyase</keyword>
<accession>A0A348G0I5</accession>
<dbReference type="PANTHER" id="PTHR32308">
    <property type="entry name" value="LYASE BETA SUBUNIT, PUTATIVE (AFU_ORTHOLOGUE AFUA_4G13030)-RELATED"/>
    <property type="match status" value="1"/>
</dbReference>
<organism evidence="8 9">
    <name type="scientific">Blastochloris tepida</name>
    <dbReference type="NCBI Taxonomy" id="2233851"/>
    <lineage>
        <taxon>Bacteria</taxon>
        <taxon>Pseudomonadati</taxon>
        <taxon>Pseudomonadota</taxon>
        <taxon>Alphaproteobacteria</taxon>
        <taxon>Hyphomicrobiales</taxon>
        <taxon>Blastochloridaceae</taxon>
        <taxon>Blastochloris</taxon>
    </lineage>
</organism>
<evidence type="ECO:0000256" key="3">
    <source>
        <dbReference type="ARBA" id="ARBA00022723"/>
    </source>
</evidence>
<dbReference type="GO" id="GO:0006107">
    <property type="term" value="P:oxaloacetate metabolic process"/>
    <property type="evidence" value="ECO:0007669"/>
    <property type="project" value="TreeGrafter"/>
</dbReference>
<dbReference type="OrthoDB" id="9800547at2"/>
<comment type="cofactor">
    <cofactor evidence="1">
        <name>Mg(2+)</name>
        <dbReference type="ChEBI" id="CHEBI:18420"/>
    </cofactor>
</comment>
<feature type="binding site" evidence="5">
    <location>
        <position position="65"/>
    </location>
    <ligand>
        <name>substrate</name>
    </ligand>
</feature>
<dbReference type="GO" id="GO:0016829">
    <property type="term" value="F:lyase activity"/>
    <property type="evidence" value="ECO:0007669"/>
    <property type="project" value="UniProtKB-KW"/>
</dbReference>
<dbReference type="InterPro" id="IPR005000">
    <property type="entry name" value="Aldolase/citrate-lyase_domain"/>
</dbReference>
<dbReference type="PANTHER" id="PTHR32308:SF0">
    <property type="entry name" value="HPCH_HPAI ALDOLASE_CITRATE LYASE DOMAIN-CONTAINING PROTEIN"/>
    <property type="match status" value="1"/>
</dbReference>
<keyword evidence="4 6" id="KW-0460">Magnesium</keyword>
<proteinExistence type="inferred from homology"/>